<feature type="transmembrane region" description="Helical" evidence="1">
    <location>
        <begin position="30"/>
        <end position="50"/>
    </location>
</feature>
<evidence type="ECO:0000256" key="1">
    <source>
        <dbReference type="SAM" id="Phobius"/>
    </source>
</evidence>
<reference evidence="3" key="1">
    <citation type="submission" date="2016-05" db="EMBL/GenBank/DDBJ databases">
        <authorList>
            <person name="Baek K."/>
            <person name="Yang S.-J."/>
        </authorList>
    </citation>
    <scope>NUCLEOTIDE SEQUENCE [LARGE SCALE GENOMIC DNA]</scope>
    <source>
        <strain evidence="3">ST58-10</strain>
    </source>
</reference>
<reference evidence="2 3" key="2">
    <citation type="journal article" date="2018" name="Int. J. Syst. Evol. Microbiol.">
        <title>Marinobacterium aestuarii sp. nov., a benzene-degrading marine bacterium isolated from estuary sediment.</title>
        <authorList>
            <person name="Bae S.S."/>
            <person name="Jung J."/>
            <person name="Chung D."/>
            <person name="Baek K."/>
        </authorList>
    </citation>
    <scope>NUCLEOTIDE SEQUENCE [LARGE SCALE GENOMIC DNA]</scope>
    <source>
        <strain evidence="2 3">ST58-10</strain>
    </source>
</reference>
<dbReference type="KEGG" id="mars:A8C75_09085"/>
<dbReference type="Proteomes" id="UP000078070">
    <property type="component" value="Chromosome"/>
</dbReference>
<evidence type="ECO:0000313" key="2">
    <source>
        <dbReference type="EMBL" id="ANG62621.1"/>
    </source>
</evidence>
<accession>A0A1A9EYB5</accession>
<organism evidence="2 3">
    <name type="scientific">Marinobacterium aestuarii</name>
    <dbReference type="NCBI Taxonomy" id="1821621"/>
    <lineage>
        <taxon>Bacteria</taxon>
        <taxon>Pseudomonadati</taxon>
        <taxon>Pseudomonadota</taxon>
        <taxon>Gammaproteobacteria</taxon>
        <taxon>Oceanospirillales</taxon>
        <taxon>Oceanospirillaceae</taxon>
        <taxon>Marinobacterium</taxon>
    </lineage>
</organism>
<sequence length="60" mass="6827">MADLLLLFVLMGIWRYGRWSINFIDYGKVLIVMACTVMPGLVALHSVPIVTNRTFPVWMG</sequence>
<keyword evidence="1" id="KW-1133">Transmembrane helix</keyword>
<dbReference type="EMBL" id="CP015839">
    <property type="protein sequence ID" value="ANG62621.1"/>
    <property type="molecule type" value="Genomic_DNA"/>
</dbReference>
<protein>
    <submittedName>
        <fullName evidence="2">Uncharacterized protein</fullName>
    </submittedName>
</protein>
<keyword evidence="1" id="KW-0812">Transmembrane</keyword>
<name>A0A1A9EYB5_9GAMM</name>
<keyword evidence="3" id="KW-1185">Reference proteome</keyword>
<keyword evidence="1" id="KW-0472">Membrane</keyword>
<evidence type="ECO:0000313" key="3">
    <source>
        <dbReference type="Proteomes" id="UP000078070"/>
    </source>
</evidence>
<dbReference type="AlphaFoldDB" id="A0A1A9EYB5"/>
<gene>
    <name evidence="2" type="ORF">A8C75_09085</name>
</gene>
<proteinExistence type="predicted"/>